<accession>A0AAE4Z619</accession>
<gene>
    <name evidence="7" type="ORF">GWO12_01055</name>
</gene>
<feature type="transmembrane region" description="Helical" evidence="5">
    <location>
        <begin position="152"/>
        <end position="175"/>
    </location>
</feature>
<dbReference type="EMBL" id="JAACAK010000009">
    <property type="protein sequence ID" value="NIR73693.1"/>
    <property type="molecule type" value="Genomic_DNA"/>
</dbReference>
<organism evidence="7 8">
    <name type="scientific">Candidatus Kutchimonas denitrificans</name>
    <dbReference type="NCBI Taxonomy" id="3056748"/>
    <lineage>
        <taxon>Bacteria</taxon>
        <taxon>Pseudomonadati</taxon>
        <taxon>Gemmatimonadota</taxon>
        <taxon>Gemmatimonadia</taxon>
        <taxon>Candidatus Palauibacterales</taxon>
        <taxon>Candidatus Palauibacteraceae</taxon>
        <taxon>Candidatus Kutchimonas</taxon>
    </lineage>
</organism>
<reference evidence="7 8" key="1">
    <citation type="submission" date="2020-01" db="EMBL/GenBank/DDBJ databases">
        <title>Genomes assembled from Gulf of Kutch pelagic sediment metagenomes.</title>
        <authorList>
            <person name="Chandrashekar M."/>
            <person name="Mahajan M.S."/>
            <person name="Dave K.J."/>
            <person name="Vatsa P."/>
            <person name="Nathani N.M."/>
        </authorList>
    </citation>
    <scope>NUCLEOTIDE SEQUENCE [LARGE SCALE GENOMIC DNA]</scope>
    <source>
        <strain evidence="7">KS3-K002</strain>
    </source>
</reference>
<dbReference type="PROSITE" id="PS51012">
    <property type="entry name" value="ABC_TM2"/>
    <property type="match status" value="1"/>
</dbReference>
<dbReference type="Pfam" id="PF12698">
    <property type="entry name" value="ABC2_membrane_3"/>
    <property type="match status" value="1"/>
</dbReference>
<feature type="transmembrane region" description="Helical" evidence="5">
    <location>
        <begin position="24"/>
        <end position="43"/>
    </location>
</feature>
<dbReference type="PANTHER" id="PTHR43027:SF2">
    <property type="entry name" value="TRANSPORT PERMEASE PROTEIN"/>
    <property type="match status" value="1"/>
</dbReference>
<dbReference type="PANTHER" id="PTHR43027">
    <property type="entry name" value="DOXORUBICIN RESISTANCE ABC TRANSPORTER PERMEASE PROTEIN DRRC-RELATED"/>
    <property type="match status" value="1"/>
</dbReference>
<protein>
    <submittedName>
        <fullName evidence="7">ABC transporter permease</fullName>
    </submittedName>
</protein>
<feature type="domain" description="ABC transmembrane type-2" evidence="6">
    <location>
        <begin position="118"/>
        <end position="344"/>
    </location>
</feature>
<evidence type="ECO:0000256" key="5">
    <source>
        <dbReference type="SAM" id="Phobius"/>
    </source>
</evidence>
<dbReference type="InterPro" id="IPR052902">
    <property type="entry name" value="ABC-2_transporter"/>
</dbReference>
<keyword evidence="3 5" id="KW-1133">Transmembrane helix</keyword>
<comment type="caution">
    <text evidence="7">The sequence shown here is derived from an EMBL/GenBank/DDBJ whole genome shotgun (WGS) entry which is preliminary data.</text>
</comment>
<evidence type="ECO:0000259" key="6">
    <source>
        <dbReference type="PROSITE" id="PS51012"/>
    </source>
</evidence>
<evidence type="ECO:0000256" key="2">
    <source>
        <dbReference type="ARBA" id="ARBA00022692"/>
    </source>
</evidence>
<evidence type="ECO:0000313" key="7">
    <source>
        <dbReference type="EMBL" id="NIR73693.1"/>
    </source>
</evidence>
<dbReference type="InterPro" id="IPR047817">
    <property type="entry name" value="ABC2_TM_bact-type"/>
</dbReference>
<feature type="transmembrane region" description="Helical" evidence="5">
    <location>
        <begin position="229"/>
        <end position="253"/>
    </location>
</feature>
<proteinExistence type="predicted"/>
<keyword evidence="4 5" id="KW-0472">Membrane</keyword>
<dbReference type="AlphaFoldDB" id="A0AAE4Z619"/>
<dbReference type="GO" id="GO:0016020">
    <property type="term" value="C:membrane"/>
    <property type="evidence" value="ECO:0007669"/>
    <property type="project" value="UniProtKB-SubCell"/>
</dbReference>
<evidence type="ECO:0000256" key="4">
    <source>
        <dbReference type="ARBA" id="ARBA00023136"/>
    </source>
</evidence>
<comment type="subcellular location">
    <subcellularLocation>
        <location evidence="1">Membrane</location>
        <topology evidence="1">Multi-pass membrane protein</topology>
    </subcellularLocation>
</comment>
<name>A0AAE4Z619_9BACT</name>
<evidence type="ECO:0000256" key="3">
    <source>
        <dbReference type="ARBA" id="ARBA00022989"/>
    </source>
</evidence>
<feature type="transmembrane region" description="Helical" evidence="5">
    <location>
        <begin position="323"/>
        <end position="341"/>
    </location>
</feature>
<sequence>MSPRHPLYQLTRSRLLEFAREPEAIFWVFVFPVLLALGLGIAFRNRPAEALPVAVQNGPGSAALARTLDAAPELRASTLPSDEARNRLRTGKLALVVVPGEPTTYLFDPTRSDGRLARLLADNALQRAAGRDDPVPVLERRLEEPGSRYIDFLIPGLIGLNMMGAGMWGVGFTIVQFRRKRLLKRLLATPMRRSHFLLSFAFSRLIFMIAELAALVGFGWVVFDVRVHGSILSLLVVAVIGSLSFAGLGLLSASRARTIEGVSGIMNLVQLPMWIFSGVFFAYQQFPEVMHPYIKALPLTALNDAIRAVMTDGTSILGSIPELAIVAAWGIVSFGTALNLFRWS</sequence>
<evidence type="ECO:0000313" key="8">
    <source>
        <dbReference type="Proteomes" id="UP000702544"/>
    </source>
</evidence>
<dbReference type="GO" id="GO:0140359">
    <property type="term" value="F:ABC-type transporter activity"/>
    <property type="evidence" value="ECO:0007669"/>
    <property type="project" value="InterPro"/>
</dbReference>
<feature type="transmembrane region" description="Helical" evidence="5">
    <location>
        <begin position="265"/>
        <end position="283"/>
    </location>
</feature>
<keyword evidence="2 5" id="KW-0812">Transmembrane</keyword>
<dbReference type="InterPro" id="IPR013525">
    <property type="entry name" value="ABC2_TM"/>
</dbReference>
<dbReference type="Proteomes" id="UP000702544">
    <property type="component" value="Unassembled WGS sequence"/>
</dbReference>
<feature type="transmembrane region" description="Helical" evidence="5">
    <location>
        <begin position="196"/>
        <end position="223"/>
    </location>
</feature>
<evidence type="ECO:0000256" key="1">
    <source>
        <dbReference type="ARBA" id="ARBA00004141"/>
    </source>
</evidence>